<dbReference type="InterPro" id="IPR050666">
    <property type="entry name" value="ESRP"/>
</dbReference>
<dbReference type="SUPFAM" id="SSF54928">
    <property type="entry name" value="RNA-binding domain, RBD"/>
    <property type="match status" value="3"/>
</dbReference>
<feature type="region of interest" description="Disordered" evidence="6">
    <location>
        <begin position="257"/>
        <end position="285"/>
    </location>
</feature>
<dbReference type="RefSeq" id="XP_020893877.1">
    <property type="nucleotide sequence ID" value="XM_021038218.2"/>
</dbReference>
<dbReference type="CDD" id="cd12504">
    <property type="entry name" value="RRM2_hnRNPH_CRSF1_like"/>
    <property type="match status" value="1"/>
</dbReference>
<dbReference type="GO" id="GO:0006397">
    <property type="term" value="P:mRNA processing"/>
    <property type="evidence" value="ECO:0007669"/>
    <property type="project" value="UniProtKB-KW"/>
</dbReference>
<proteinExistence type="predicted"/>
<keyword evidence="3" id="KW-0677">Repeat</keyword>
<dbReference type="CDD" id="cd12503">
    <property type="entry name" value="RRM1_hnRNPH_GRSF1_like"/>
    <property type="match status" value="1"/>
</dbReference>
<dbReference type="OrthoDB" id="431068at2759"/>
<dbReference type="PROSITE" id="PS50102">
    <property type="entry name" value="RRM"/>
    <property type="match status" value="3"/>
</dbReference>
<feature type="compositionally biased region" description="Gly residues" evidence="6">
    <location>
        <begin position="273"/>
        <end position="285"/>
    </location>
</feature>
<dbReference type="InterPro" id="IPR000504">
    <property type="entry name" value="RRM_dom"/>
</dbReference>
<dbReference type="CDD" id="cd12506">
    <property type="entry name" value="RRM3_hnRNPH_CRSF1_like"/>
    <property type="match status" value="1"/>
</dbReference>
<feature type="compositionally biased region" description="Low complexity" evidence="6">
    <location>
        <begin position="462"/>
        <end position="484"/>
    </location>
</feature>
<evidence type="ECO:0000256" key="2">
    <source>
        <dbReference type="ARBA" id="ARBA00022664"/>
    </source>
</evidence>
<feature type="domain" description="RRM" evidence="7">
    <location>
        <begin position="13"/>
        <end position="92"/>
    </location>
</feature>
<keyword evidence="1" id="KW-0597">Phosphoprotein</keyword>
<reference evidence="8" key="1">
    <citation type="submission" date="2022-11" db="UniProtKB">
        <authorList>
            <consortium name="EnsemblMetazoa"/>
        </authorList>
    </citation>
    <scope>IDENTIFICATION</scope>
</reference>
<evidence type="ECO:0000256" key="3">
    <source>
        <dbReference type="ARBA" id="ARBA00022737"/>
    </source>
</evidence>
<dbReference type="AlphaFoldDB" id="A0A913WTI1"/>
<dbReference type="PANTHER" id="PTHR13976">
    <property type="entry name" value="HETEROGENEOUS NUCLEAR RIBONUCLEOPROTEIN-RELATED"/>
    <property type="match status" value="1"/>
</dbReference>
<evidence type="ECO:0000259" key="7">
    <source>
        <dbReference type="PROSITE" id="PS50102"/>
    </source>
</evidence>
<dbReference type="Pfam" id="PF00076">
    <property type="entry name" value="RRM_1"/>
    <property type="match status" value="2"/>
</dbReference>
<name>A0A913WTI1_EXADI</name>
<feature type="compositionally biased region" description="Low complexity" evidence="6">
    <location>
        <begin position="509"/>
        <end position="535"/>
    </location>
</feature>
<feature type="region of interest" description="Disordered" evidence="6">
    <location>
        <begin position="375"/>
        <end position="484"/>
    </location>
</feature>
<feature type="region of interest" description="Disordered" evidence="6">
    <location>
        <begin position="199"/>
        <end position="239"/>
    </location>
</feature>
<evidence type="ECO:0000313" key="8">
    <source>
        <dbReference type="EnsemblMetazoa" id="XP_020893877.1"/>
    </source>
</evidence>
<dbReference type="FunFam" id="3.30.70.330:FF:000131">
    <property type="entry name" value="Heterogeneous nuclear ribonucleoprotein h3 isoform"/>
    <property type="match status" value="1"/>
</dbReference>
<dbReference type="KEGG" id="epa:110232978"/>
<dbReference type="Proteomes" id="UP000887567">
    <property type="component" value="Unplaced"/>
</dbReference>
<dbReference type="EnsemblMetazoa" id="XM_021038218.2">
    <property type="protein sequence ID" value="XP_020893877.1"/>
    <property type="gene ID" value="LOC110232978"/>
</dbReference>
<feature type="compositionally biased region" description="Low complexity" evidence="6">
    <location>
        <begin position="383"/>
        <end position="436"/>
    </location>
</feature>
<dbReference type="InterPro" id="IPR035979">
    <property type="entry name" value="RBD_domain_sf"/>
</dbReference>
<evidence type="ECO:0000313" key="9">
    <source>
        <dbReference type="Proteomes" id="UP000887567"/>
    </source>
</evidence>
<feature type="compositionally biased region" description="Basic residues" evidence="6">
    <location>
        <begin position="263"/>
        <end position="272"/>
    </location>
</feature>
<accession>A0A913WTI1</accession>
<sequence>MSDIKSEMNSSQFVLRARGLPWGASAEDVQDFFKDCNIVDGLNGIHFTYGLDGRPSGECFVELASEEDVEKGMAKANHHIGKRYIEVFRSKPEEMDWVIKRMGPPQDKDFESVVRLRGLPYGCSKEEIAQFFTGFEIVPNGITITLQEEGKTSGEAYVEFASPDIAEQAMQKDKEKIGHRYIELFKSAKSEIRYVTKPKPLMSTRPGPYDRTGSFGGPRFGRGDYERRHRGGGGRGNFGPVFGGGFNSGGFNEFNNFSGGRGRGGRGGRGGHGRGGGGGGGGFGFSGNSSTGHTVCMRGLPFAARENDIKQFFMPLNPVDIKIKWGSDGRCSGVAEVDFATHSDAQAAMLKDRQSMGHRYIELCLNSIPDGSGGGWNQNNRDNQGNFGGSNVSNNNMAFNNTGNFGGNNSNYTSFSNNQNQPTNQGNNYGNQQNTGNFGGQGNVGNFGGQQVINTPQQNNMSNQPFNQNTNFSNTQNTGSFGSNVGYGQSGYSNYSSTYQTQQNANFAGQAGQGSAPFNQIQQQQPQQQPQNPQQTGYTNTYPSSGGDSFFANMSQMKQDPNTQGNTMSYPGY</sequence>
<dbReference type="Gene3D" id="3.30.70.330">
    <property type="match status" value="3"/>
</dbReference>
<feature type="compositionally biased region" description="Polar residues" evidence="6">
    <location>
        <begin position="536"/>
        <end position="573"/>
    </location>
</feature>
<dbReference type="SMART" id="SM00360">
    <property type="entry name" value="RRM"/>
    <property type="match status" value="3"/>
</dbReference>
<dbReference type="OMA" id="TRFFSEC"/>
<keyword evidence="4 5" id="KW-0694">RNA-binding</keyword>
<evidence type="ECO:0000256" key="6">
    <source>
        <dbReference type="SAM" id="MobiDB-lite"/>
    </source>
</evidence>
<evidence type="ECO:0000256" key="4">
    <source>
        <dbReference type="ARBA" id="ARBA00022884"/>
    </source>
</evidence>
<feature type="region of interest" description="Disordered" evidence="6">
    <location>
        <begin position="509"/>
        <end position="573"/>
    </location>
</feature>
<keyword evidence="2" id="KW-0507">mRNA processing</keyword>
<dbReference type="InterPro" id="IPR012677">
    <property type="entry name" value="Nucleotide-bd_a/b_plait_sf"/>
</dbReference>
<feature type="domain" description="RRM" evidence="7">
    <location>
        <begin position="112"/>
        <end position="189"/>
    </location>
</feature>
<evidence type="ECO:0000256" key="1">
    <source>
        <dbReference type="ARBA" id="ARBA00022553"/>
    </source>
</evidence>
<keyword evidence="9" id="KW-1185">Reference proteome</keyword>
<dbReference type="GeneID" id="110232978"/>
<feature type="compositionally biased region" description="Gly residues" evidence="6">
    <location>
        <begin position="437"/>
        <end position="448"/>
    </location>
</feature>
<dbReference type="GO" id="GO:0003723">
    <property type="term" value="F:RNA binding"/>
    <property type="evidence" value="ECO:0007669"/>
    <property type="project" value="UniProtKB-UniRule"/>
</dbReference>
<evidence type="ECO:0000256" key="5">
    <source>
        <dbReference type="PROSITE-ProRule" id="PRU00176"/>
    </source>
</evidence>
<protein>
    <recommendedName>
        <fullName evidence="7">RRM domain-containing protein</fullName>
    </recommendedName>
</protein>
<feature type="domain" description="RRM" evidence="7">
    <location>
        <begin position="293"/>
        <end position="368"/>
    </location>
</feature>
<organism evidence="8 9">
    <name type="scientific">Exaiptasia diaphana</name>
    <name type="common">Tropical sea anemone</name>
    <name type="synonym">Aiptasia pulchella</name>
    <dbReference type="NCBI Taxonomy" id="2652724"/>
    <lineage>
        <taxon>Eukaryota</taxon>
        <taxon>Metazoa</taxon>
        <taxon>Cnidaria</taxon>
        <taxon>Anthozoa</taxon>
        <taxon>Hexacorallia</taxon>
        <taxon>Actiniaria</taxon>
        <taxon>Aiptasiidae</taxon>
        <taxon>Exaiptasia</taxon>
    </lineage>
</organism>